<reference evidence="2 3" key="1">
    <citation type="submission" date="2024-09" db="EMBL/GenBank/DDBJ databases">
        <authorList>
            <person name="Sun Q."/>
            <person name="Mori K."/>
        </authorList>
    </citation>
    <scope>NUCLEOTIDE SEQUENCE [LARGE SCALE GENOMIC DNA]</scope>
    <source>
        <strain evidence="2 3">CCM 7792</strain>
    </source>
</reference>
<name>A0ABV6FHQ3_9BURK</name>
<dbReference type="Pfam" id="PF12706">
    <property type="entry name" value="Lactamase_B_2"/>
    <property type="match status" value="1"/>
</dbReference>
<dbReference type="PANTHER" id="PTHR15032:SF4">
    <property type="entry name" value="N-ACYL-PHOSPHATIDYLETHANOLAMINE-HYDROLYZING PHOSPHOLIPASE D"/>
    <property type="match status" value="1"/>
</dbReference>
<sequence>MKRLLKIGLALLCAALVGACAYIYPSTGRLHEAATLQASPQYRDGQFHNEVASPPRPGGFGFILAVIRGRFEPRERPAPTVPLPSVKTDLASLPLEQDIVVWLGHSSYYVQIGGKRILVDPVFSKYAAPVPGMVRAFDGTNLYSLEDVPEIDAVLITHDHYDHLDYGTMKRLEPKTRMVITGLGNGAHLLHWGYRPEKIREMNWHTTVEIAPGLQAHVLPAQHYSGRFMQRNQSLWASYALQTPQRKLYFSGDTGFGPHFAAIAKRFERFDFVALDAGQYNVRWADIHMNPEEASRAAEILNARTMLSGHAGRFTLARHAWDEPFERAVAASQGKRYRLLTPRIGEPVFLADPLQPFTHWWKGLE</sequence>
<dbReference type="InterPro" id="IPR001279">
    <property type="entry name" value="Metallo-B-lactamas"/>
</dbReference>
<keyword evidence="3" id="KW-1185">Reference proteome</keyword>
<organism evidence="2 3">
    <name type="scientific">Massilia consociata</name>
    <dbReference type="NCBI Taxonomy" id="760117"/>
    <lineage>
        <taxon>Bacteria</taxon>
        <taxon>Pseudomonadati</taxon>
        <taxon>Pseudomonadota</taxon>
        <taxon>Betaproteobacteria</taxon>
        <taxon>Burkholderiales</taxon>
        <taxon>Oxalobacteraceae</taxon>
        <taxon>Telluria group</taxon>
        <taxon>Massilia</taxon>
    </lineage>
</organism>
<dbReference type="PANTHER" id="PTHR15032">
    <property type="entry name" value="N-ACYL-PHOSPHATIDYLETHANOLAMINE-HYDROLYZING PHOSPHOLIPASE D"/>
    <property type="match status" value="1"/>
</dbReference>
<dbReference type="SUPFAM" id="SSF56281">
    <property type="entry name" value="Metallo-hydrolase/oxidoreductase"/>
    <property type="match status" value="1"/>
</dbReference>
<dbReference type="PROSITE" id="PS51257">
    <property type="entry name" value="PROKAR_LIPOPROTEIN"/>
    <property type="match status" value="1"/>
</dbReference>
<dbReference type="RefSeq" id="WP_379679747.1">
    <property type="nucleotide sequence ID" value="NZ_JBHLWP010000012.1"/>
</dbReference>
<dbReference type="EMBL" id="JBHLWP010000012">
    <property type="protein sequence ID" value="MFC0252872.1"/>
    <property type="molecule type" value="Genomic_DNA"/>
</dbReference>
<dbReference type="InterPro" id="IPR036866">
    <property type="entry name" value="RibonucZ/Hydroxyglut_hydro"/>
</dbReference>
<evidence type="ECO:0000313" key="3">
    <source>
        <dbReference type="Proteomes" id="UP001589773"/>
    </source>
</evidence>
<gene>
    <name evidence="2" type="ORF">ACFFJK_13315</name>
</gene>
<evidence type="ECO:0000259" key="1">
    <source>
        <dbReference type="Pfam" id="PF12706"/>
    </source>
</evidence>
<protein>
    <submittedName>
        <fullName evidence="2">MBL fold metallo-hydrolase</fullName>
    </submittedName>
</protein>
<evidence type="ECO:0000313" key="2">
    <source>
        <dbReference type="EMBL" id="MFC0252872.1"/>
    </source>
</evidence>
<dbReference type="Proteomes" id="UP001589773">
    <property type="component" value="Unassembled WGS sequence"/>
</dbReference>
<feature type="domain" description="Metallo-beta-lactamase" evidence="1">
    <location>
        <begin position="116"/>
        <end position="310"/>
    </location>
</feature>
<proteinExistence type="predicted"/>
<dbReference type="Gene3D" id="3.60.15.10">
    <property type="entry name" value="Ribonuclease Z/Hydroxyacylglutathione hydrolase-like"/>
    <property type="match status" value="1"/>
</dbReference>
<accession>A0ABV6FHQ3</accession>
<comment type="caution">
    <text evidence="2">The sequence shown here is derived from an EMBL/GenBank/DDBJ whole genome shotgun (WGS) entry which is preliminary data.</text>
</comment>